<keyword evidence="2" id="KW-0812">Transmembrane</keyword>
<proteinExistence type="predicted"/>
<feature type="transmembrane region" description="Helical" evidence="2">
    <location>
        <begin position="119"/>
        <end position="139"/>
    </location>
</feature>
<dbReference type="EMBL" id="CP144747">
    <property type="protein sequence ID" value="WVZ61492.1"/>
    <property type="molecule type" value="Genomic_DNA"/>
</dbReference>
<reference evidence="3 4" key="1">
    <citation type="submission" date="2024-02" db="EMBL/GenBank/DDBJ databases">
        <title>High-quality chromosome-scale genome assembly of Pensacola bahiagrass (Paspalum notatum Flugge var. saurae).</title>
        <authorList>
            <person name="Vega J.M."/>
            <person name="Podio M."/>
            <person name="Orjuela J."/>
            <person name="Siena L.A."/>
            <person name="Pessino S.C."/>
            <person name="Combes M.C."/>
            <person name="Mariac C."/>
            <person name="Albertini E."/>
            <person name="Pupilli F."/>
            <person name="Ortiz J.P.A."/>
            <person name="Leblanc O."/>
        </authorList>
    </citation>
    <scope>NUCLEOTIDE SEQUENCE [LARGE SCALE GENOMIC DNA]</scope>
    <source>
        <strain evidence="3">R1</strain>
        <tissue evidence="3">Leaf</tissue>
    </source>
</reference>
<evidence type="ECO:0000256" key="1">
    <source>
        <dbReference type="SAM" id="MobiDB-lite"/>
    </source>
</evidence>
<feature type="compositionally biased region" description="Basic and acidic residues" evidence="1">
    <location>
        <begin position="624"/>
        <end position="633"/>
    </location>
</feature>
<feature type="region of interest" description="Disordered" evidence="1">
    <location>
        <begin position="604"/>
        <end position="633"/>
    </location>
</feature>
<dbReference type="AlphaFoldDB" id="A0AAQ3SVK2"/>
<gene>
    <name evidence="3" type="ORF">U9M48_011354</name>
</gene>
<feature type="compositionally biased region" description="Gly residues" evidence="1">
    <location>
        <begin position="604"/>
        <end position="622"/>
    </location>
</feature>
<sequence>MGQSFVRRSSNLPSSLATITQSPVSRFGPAQRFNILAASSSIERGNSTNEEHLVFPEMLPPSIELGQPTRPVLLDQQHQGSQQGIIPAVQHGFALTPILFLEVGDGHPVHAIVIDQNSIILFIIHTVAFPILLMIVHIVAFLILLIIHTVVAFLVIPIVNGVIIRPKRTSHIAIVLVLLRIGSIRSNTQTNSAAHVFVSVAAVVRVRDHVHGTRGWHWHSRERSGSSGAHGWRRELLDGRWCRADGRALLGGSRRASEHGQGSSRDLGGGVQDDDAEAEGEVGVDGGVLDLVQREAGRVPCAHGHVPGLADPGVPEESARHVLDGGVPHACDGAQLGPAGDAEAVVRPEHAGVVGGSGAGEGDPGVGEEAAQRLGDGVGVDDVEDEAAVAHAELERAGQGERAVEREAGGGEVGVHGSVLNLVLREAGRVPGARGHFLGLVDAGVAEEAMGHVLDGRVPRAGDGAQLHPVAHVEAAVRREHAGVVSGAGADEGDPGVGEEAAQPLRDGVGAGEVVDQAPVADAELERVGDRGLAVEGLVGRGPLHAEAHHEASPAEEPAVAPARGGNPAARVGWAHGGEGGEAVVEDADGVGVVGGRRAAEAGGDGGVVHGGGDGGGGGGWGFFDERPGGGGK</sequence>
<evidence type="ECO:0000313" key="4">
    <source>
        <dbReference type="Proteomes" id="UP001341281"/>
    </source>
</evidence>
<keyword evidence="4" id="KW-1185">Reference proteome</keyword>
<feature type="region of interest" description="Disordered" evidence="1">
    <location>
        <begin position="252"/>
        <end position="277"/>
    </location>
</feature>
<feature type="transmembrane region" description="Helical" evidence="2">
    <location>
        <begin position="145"/>
        <end position="164"/>
    </location>
</feature>
<organism evidence="3 4">
    <name type="scientific">Paspalum notatum var. saurae</name>
    <dbReference type="NCBI Taxonomy" id="547442"/>
    <lineage>
        <taxon>Eukaryota</taxon>
        <taxon>Viridiplantae</taxon>
        <taxon>Streptophyta</taxon>
        <taxon>Embryophyta</taxon>
        <taxon>Tracheophyta</taxon>
        <taxon>Spermatophyta</taxon>
        <taxon>Magnoliopsida</taxon>
        <taxon>Liliopsida</taxon>
        <taxon>Poales</taxon>
        <taxon>Poaceae</taxon>
        <taxon>PACMAD clade</taxon>
        <taxon>Panicoideae</taxon>
        <taxon>Andropogonodae</taxon>
        <taxon>Paspaleae</taxon>
        <taxon>Paspalinae</taxon>
        <taxon>Paspalum</taxon>
    </lineage>
</organism>
<accession>A0AAQ3SVK2</accession>
<feature type="non-terminal residue" evidence="3">
    <location>
        <position position="1"/>
    </location>
</feature>
<name>A0AAQ3SVK2_PASNO</name>
<protein>
    <submittedName>
        <fullName evidence="3">Uncharacterized protein</fullName>
    </submittedName>
</protein>
<dbReference type="Proteomes" id="UP001341281">
    <property type="component" value="Chromosome 03"/>
</dbReference>
<feature type="region of interest" description="Disordered" evidence="1">
    <location>
        <begin position="547"/>
        <end position="566"/>
    </location>
</feature>
<keyword evidence="2" id="KW-1133">Transmembrane helix</keyword>
<evidence type="ECO:0000313" key="3">
    <source>
        <dbReference type="EMBL" id="WVZ61492.1"/>
    </source>
</evidence>
<keyword evidence="2" id="KW-0472">Membrane</keyword>
<evidence type="ECO:0000256" key="2">
    <source>
        <dbReference type="SAM" id="Phobius"/>
    </source>
</evidence>